<dbReference type="UniPathway" id="UPA00219"/>
<dbReference type="OrthoDB" id="9787225at2"/>
<keyword evidence="12" id="KW-0449">Lipoprotein</keyword>
<evidence type="ECO:0000256" key="5">
    <source>
        <dbReference type="ARBA" id="ARBA00022801"/>
    </source>
</evidence>
<keyword evidence="5" id="KW-0378">Hydrolase</keyword>
<keyword evidence="3" id="KW-0328">Glycosyltransferase</keyword>
<evidence type="ECO:0000256" key="7">
    <source>
        <dbReference type="ARBA" id="ARBA00022984"/>
    </source>
</evidence>
<keyword evidence="4" id="KW-0808">Transferase</keyword>
<evidence type="ECO:0000259" key="11">
    <source>
        <dbReference type="PROSITE" id="PS52029"/>
    </source>
</evidence>
<feature type="active site" description="Nucleophile" evidence="9">
    <location>
        <position position="182"/>
    </location>
</feature>
<evidence type="ECO:0000256" key="6">
    <source>
        <dbReference type="ARBA" id="ARBA00022960"/>
    </source>
</evidence>
<dbReference type="GO" id="GO:0005576">
    <property type="term" value="C:extracellular region"/>
    <property type="evidence" value="ECO:0007669"/>
    <property type="project" value="TreeGrafter"/>
</dbReference>
<evidence type="ECO:0000256" key="2">
    <source>
        <dbReference type="ARBA" id="ARBA00005992"/>
    </source>
</evidence>
<dbReference type="InParanoid" id="A0A146GFU9"/>
<keyword evidence="8 9" id="KW-0961">Cell wall biogenesis/degradation</keyword>
<dbReference type="GO" id="GO:0008360">
    <property type="term" value="P:regulation of cell shape"/>
    <property type="evidence" value="ECO:0007669"/>
    <property type="project" value="UniProtKB-UniRule"/>
</dbReference>
<dbReference type="PANTHER" id="PTHR30582:SF24">
    <property type="entry name" value="L,D-TRANSPEPTIDASE ERFK_SRFK-RELATED"/>
    <property type="match status" value="1"/>
</dbReference>
<keyword evidence="7 9" id="KW-0573">Peptidoglycan synthesis</keyword>
<accession>A0A146GFU9</accession>
<dbReference type="Pfam" id="PF03734">
    <property type="entry name" value="YkuD"/>
    <property type="match status" value="1"/>
</dbReference>
<dbReference type="InterPro" id="IPR005490">
    <property type="entry name" value="LD_TPept_cat_dom"/>
</dbReference>
<dbReference type="FunCoup" id="A0A146GFU9">
    <property type="interactions" value="132"/>
</dbReference>
<dbReference type="SUPFAM" id="SSF141523">
    <property type="entry name" value="L,D-transpeptidase catalytic domain-like"/>
    <property type="match status" value="1"/>
</dbReference>
<comment type="pathway">
    <text evidence="1 9">Cell wall biogenesis; peptidoglycan biosynthesis.</text>
</comment>
<dbReference type="GO" id="GO:0071972">
    <property type="term" value="F:peptidoglycan L,D-transpeptidase activity"/>
    <property type="evidence" value="ECO:0007669"/>
    <property type="project" value="TreeGrafter"/>
</dbReference>
<evidence type="ECO:0000256" key="8">
    <source>
        <dbReference type="ARBA" id="ARBA00023316"/>
    </source>
</evidence>
<dbReference type="Gene3D" id="2.40.440.10">
    <property type="entry name" value="L,D-transpeptidase catalytic domain-like"/>
    <property type="match status" value="1"/>
</dbReference>
<keyword evidence="13" id="KW-1185">Reference proteome</keyword>
<comment type="caution">
    <text evidence="12">The sequence shown here is derived from an EMBL/GenBank/DDBJ whole genome shotgun (WGS) entry which is preliminary data.</text>
</comment>
<organism evidence="12 13">
    <name type="scientific">Terrimicrobium sacchariphilum</name>
    <dbReference type="NCBI Taxonomy" id="690879"/>
    <lineage>
        <taxon>Bacteria</taxon>
        <taxon>Pseudomonadati</taxon>
        <taxon>Verrucomicrobiota</taxon>
        <taxon>Terrimicrobiia</taxon>
        <taxon>Terrimicrobiales</taxon>
        <taxon>Terrimicrobiaceae</taxon>
        <taxon>Terrimicrobium</taxon>
    </lineage>
</organism>
<dbReference type="CDD" id="cd16913">
    <property type="entry name" value="YkuD_like"/>
    <property type="match status" value="1"/>
</dbReference>
<dbReference type="AlphaFoldDB" id="A0A146GFU9"/>
<dbReference type="GO" id="GO:0071555">
    <property type="term" value="P:cell wall organization"/>
    <property type="evidence" value="ECO:0007669"/>
    <property type="project" value="UniProtKB-UniRule"/>
</dbReference>
<sequence>MVRSPRLPLTVTKLNRFLLPIFLASTLAIARAEESAVPVNPEIPLPASIPGAGPTSSDLEILVSVADQQLALVSGGEVVKKYTISTSRYGVGDSYNSYRTPLGKLRVCSKLGGGLPEGSVFKHRQPTGEILPINAAGRDPIVTRILWLEGTEGQNANARERGIYIHGTPVEKQLGRPVSYGCIRMRSRDVVDLYTSVPIGVTVTITMDHLPGKKSSPFDGPLALLASLSGKQPTIR</sequence>
<feature type="signal peptide" evidence="10">
    <location>
        <begin position="1"/>
        <end position="32"/>
    </location>
</feature>
<dbReference type="STRING" id="690879.TSACC_3571"/>
<protein>
    <submittedName>
        <fullName evidence="12">Lipoprotein-anchoring transpeptidase ErfK/SrfK</fullName>
    </submittedName>
</protein>
<gene>
    <name evidence="12" type="ORF">TSACC_3571</name>
</gene>
<feature type="domain" description="L,D-TPase catalytic" evidence="11">
    <location>
        <begin position="59"/>
        <end position="206"/>
    </location>
</feature>
<evidence type="ECO:0000313" key="12">
    <source>
        <dbReference type="EMBL" id="GAT35504.1"/>
    </source>
</evidence>
<evidence type="ECO:0000256" key="9">
    <source>
        <dbReference type="PROSITE-ProRule" id="PRU01373"/>
    </source>
</evidence>
<feature type="chain" id="PRO_5007524856" evidence="10">
    <location>
        <begin position="33"/>
        <end position="236"/>
    </location>
</feature>
<dbReference type="GO" id="GO:0016757">
    <property type="term" value="F:glycosyltransferase activity"/>
    <property type="evidence" value="ECO:0007669"/>
    <property type="project" value="UniProtKB-KW"/>
</dbReference>
<name>A0A146GFU9_TERSA</name>
<dbReference type="InterPro" id="IPR038063">
    <property type="entry name" value="Transpep_catalytic_dom"/>
</dbReference>
<reference evidence="13" key="1">
    <citation type="journal article" date="2017" name="Genome Announc.">
        <title>Draft Genome Sequence of Terrimicrobium sacchariphilum NM-5T, a Facultative Anaerobic Soil Bacterium of the Class Spartobacteria.</title>
        <authorList>
            <person name="Qiu Y.L."/>
            <person name="Tourlousse D.M."/>
            <person name="Matsuura N."/>
            <person name="Ohashi A."/>
            <person name="Sekiguchi Y."/>
        </authorList>
    </citation>
    <scope>NUCLEOTIDE SEQUENCE [LARGE SCALE GENOMIC DNA]</scope>
    <source>
        <strain evidence="13">NM-5</strain>
    </source>
</reference>
<comment type="similarity">
    <text evidence="2">Belongs to the YkuD family.</text>
</comment>
<evidence type="ECO:0000313" key="13">
    <source>
        <dbReference type="Proteomes" id="UP000076023"/>
    </source>
</evidence>
<dbReference type="GO" id="GO:0018104">
    <property type="term" value="P:peptidoglycan-protein cross-linking"/>
    <property type="evidence" value="ECO:0007669"/>
    <property type="project" value="TreeGrafter"/>
</dbReference>
<dbReference type="PROSITE" id="PS52029">
    <property type="entry name" value="LD_TPASE"/>
    <property type="match status" value="1"/>
</dbReference>
<evidence type="ECO:0000256" key="1">
    <source>
        <dbReference type="ARBA" id="ARBA00004752"/>
    </source>
</evidence>
<keyword evidence="10" id="KW-0732">Signal</keyword>
<feature type="active site" description="Proton donor/acceptor" evidence="9">
    <location>
        <position position="166"/>
    </location>
</feature>
<dbReference type="Proteomes" id="UP000076023">
    <property type="component" value="Unassembled WGS sequence"/>
</dbReference>
<evidence type="ECO:0000256" key="10">
    <source>
        <dbReference type="SAM" id="SignalP"/>
    </source>
</evidence>
<dbReference type="EMBL" id="BDCO01000003">
    <property type="protein sequence ID" value="GAT35504.1"/>
    <property type="molecule type" value="Genomic_DNA"/>
</dbReference>
<dbReference type="PANTHER" id="PTHR30582">
    <property type="entry name" value="L,D-TRANSPEPTIDASE"/>
    <property type="match status" value="1"/>
</dbReference>
<keyword evidence="6 9" id="KW-0133">Cell shape</keyword>
<dbReference type="InterPro" id="IPR050979">
    <property type="entry name" value="LD-transpeptidase"/>
</dbReference>
<evidence type="ECO:0000256" key="3">
    <source>
        <dbReference type="ARBA" id="ARBA00022676"/>
    </source>
</evidence>
<evidence type="ECO:0000256" key="4">
    <source>
        <dbReference type="ARBA" id="ARBA00022679"/>
    </source>
</evidence>
<dbReference type="RefSeq" id="WP_075081306.1">
    <property type="nucleotide sequence ID" value="NZ_BDCO01000003.1"/>
</dbReference>
<proteinExistence type="inferred from homology"/>